<accession>A0AAW0P793</accession>
<evidence type="ECO:0000313" key="1">
    <source>
        <dbReference type="EMBL" id="KAK7912570.1"/>
    </source>
</evidence>
<proteinExistence type="predicted"/>
<sequence length="120" mass="13629">MKDLLEMGKELFFPNGKSSKGPIEEFEFDIRDFSHNKVPLEFTVNNLYEKTKLKMLRIYIASKKMLPVQMKKCNRPNPACLLKIVISGPQCYPAKSLLVCDTINVPGGYDEISRSSAGHF</sequence>
<evidence type="ECO:0000313" key="2">
    <source>
        <dbReference type="Proteomes" id="UP001460270"/>
    </source>
</evidence>
<dbReference type="Proteomes" id="UP001460270">
    <property type="component" value="Unassembled WGS sequence"/>
</dbReference>
<comment type="caution">
    <text evidence="1">The sequence shown here is derived from an EMBL/GenBank/DDBJ whole genome shotgun (WGS) entry which is preliminary data.</text>
</comment>
<reference evidence="2" key="1">
    <citation type="submission" date="2024-04" db="EMBL/GenBank/DDBJ databases">
        <title>Salinicola lusitanus LLJ914,a marine bacterium isolated from the Okinawa Trough.</title>
        <authorList>
            <person name="Li J."/>
        </authorList>
    </citation>
    <scope>NUCLEOTIDE SEQUENCE [LARGE SCALE GENOMIC DNA]</scope>
</reference>
<dbReference type="EMBL" id="JBBPFD010000009">
    <property type="protein sequence ID" value="KAK7912570.1"/>
    <property type="molecule type" value="Genomic_DNA"/>
</dbReference>
<keyword evidence="2" id="KW-1185">Reference proteome</keyword>
<protein>
    <submittedName>
        <fullName evidence="1">Uncharacterized protein</fullName>
    </submittedName>
</protein>
<name>A0AAW0P793_9GOBI</name>
<dbReference type="AlphaFoldDB" id="A0AAW0P793"/>
<organism evidence="1 2">
    <name type="scientific">Mugilogobius chulae</name>
    <name type="common">yellowstripe goby</name>
    <dbReference type="NCBI Taxonomy" id="88201"/>
    <lineage>
        <taxon>Eukaryota</taxon>
        <taxon>Metazoa</taxon>
        <taxon>Chordata</taxon>
        <taxon>Craniata</taxon>
        <taxon>Vertebrata</taxon>
        <taxon>Euteleostomi</taxon>
        <taxon>Actinopterygii</taxon>
        <taxon>Neopterygii</taxon>
        <taxon>Teleostei</taxon>
        <taxon>Neoteleostei</taxon>
        <taxon>Acanthomorphata</taxon>
        <taxon>Gobiaria</taxon>
        <taxon>Gobiiformes</taxon>
        <taxon>Gobioidei</taxon>
        <taxon>Gobiidae</taxon>
        <taxon>Gobionellinae</taxon>
        <taxon>Mugilogobius</taxon>
    </lineage>
</organism>
<gene>
    <name evidence="1" type="ORF">WMY93_012781</name>
</gene>